<name>A0A6G0TUD2_APHGL</name>
<protein>
    <submittedName>
        <fullName evidence="2">Uncharacterized protein</fullName>
    </submittedName>
</protein>
<feature type="transmembrane region" description="Helical" evidence="1">
    <location>
        <begin position="42"/>
        <end position="66"/>
    </location>
</feature>
<keyword evidence="1" id="KW-1133">Transmembrane helix</keyword>
<comment type="caution">
    <text evidence="2">The sequence shown here is derived from an EMBL/GenBank/DDBJ whole genome shotgun (WGS) entry which is preliminary data.</text>
</comment>
<keyword evidence="3" id="KW-1185">Reference proteome</keyword>
<sequence>MSIAYNKVQNQVTILNTDDNQVLYGNKMFELMDQPYSMRIDYTYYITHYTLLYLVYILTNIIINYIRHLYLLHNWRLRTGRTFQNVFKNNIIHTLIVILLELLSFIIDIKRDTDTTFLFSIIRILILGVKLNNNCTYCTFKQREKSLLSHRLKLMSYKLSKCLAKRELPTLRLTIVVSALLAITFFTVPYIIFYHVLNTRDRY</sequence>
<dbReference type="AlphaFoldDB" id="A0A6G0TUD2"/>
<evidence type="ECO:0000313" key="3">
    <source>
        <dbReference type="Proteomes" id="UP000475862"/>
    </source>
</evidence>
<keyword evidence="1" id="KW-0472">Membrane</keyword>
<dbReference type="EMBL" id="VYZN01000014">
    <property type="protein sequence ID" value="KAE9539365.1"/>
    <property type="molecule type" value="Genomic_DNA"/>
</dbReference>
<gene>
    <name evidence="2" type="ORF">AGLY_004617</name>
</gene>
<evidence type="ECO:0000256" key="1">
    <source>
        <dbReference type="SAM" id="Phobius"/>
    </source>
</evidence>
<proteinExistence type="predicted"/>
<feature type="transmembrane region" description="Helical" evidence="1">
    <location>
        <begin position="173"/>
        <end position="197"/>
    </location>
</feature>
<accession>A0A6G0TUD2</accession>
<dbReference type="Proteomes" id="UP000475862">
    <property type="component" value="Unassembled WGS sequence"/>
</dbReference>
<feature type="transmembrane region" description="Helical" evidence="1">
    <location>
        <begin position="87"/>
        <end position="107"/>
    </location>
</feature>
<reference evidence="2 3" key="1">
    <citation type="submission" date="2019-08" db="EMBL/GenBank/DDBJ databases">
        <title>The genome of the soybean aphid Biotype 1, its phylome, world population structure and adaptation to the North American continent.</title>
        <authorList>
            <person name="Giordano R."/>
            <person name="Donthu R.K."/>
            <person name="Hernandez A.G."/>
            <person name="Wright C.L."/>
            <person name="Zimin A.V."/>
        </authorList>
    </citation>
    <scope>NUCLEOTIDE SEQUENCE [LARGE SCALE GENOMIC DNA]</scope>
    <source>
        <tissue evidence="2">Whole aphids</tissue>
    </source>
</reference>
<organism evidence="2 3">
    <name type="scientific">Aphis glycines</name>
    <name type="common">Soybean aphid</name>
    <dbReference type="NCBI Taxonomy" id="307491"/>
    <lineage>
        <taxon>Eukaryota</taxon>
        <taxon>Metazoa</taxon>
        <taxon>Ecdysozoa</taxon>
        <taxon>Arthropoda</taxon>
        <taxon>Hexapoda</taxon>
        <taxon>Insecta</taxon>
        <taxon>Pterygota</taxon>
        <taxon>Neoptera</taxon>
        <taxon>Paraneoptera</taxon>
        <taxon>Hemiptera</taxon>
        <taxon>Sternorrhyncha</taxon>
        <taxon>Aphidomorpha</taxon>
        <taxon>Aphidoidea</taxon>
        <taxon>Aphididae</taxon>
        <taxon>Aphidini</taxon>
        <taxon>Aphis</taxon>
        <taxon>Aphis</taxon>
    </lineage>
</organism>
<keyword evidence="1" id="KW-0812">Transmembrane</keyword>
<evidence type="ECO:0000313" key="2">
    <source>
        <dbReference type="EMBL" id="KAE9539365.1"/>
    </source>
</evidence>